<evidence type="ECO:0008006" key="2">
    <source>
        <dbReference type="Google" id="ProtNLM"/>
    </source>
</evidence>
<dbReference type="AlphaFoldDB" id="X1VQZ8"/>
<comment type="caution">
    <text evidence="1">The sequence shown here is derived from an EMBL/GenBank/DDBJ whole genome shotgun (WGS) entry which is preliminary data.</text>
</comment>
<protein>
    <recommendedName>
        <fullName evidence="2">DUF559 domain-containing protein</fullName>
    </recommendedName>
</protein>
<proteinExistence type="predicted"/>
<reference evidence="1" key="1">
    <citation type="journal article" date="2014" name="Front. Microbiol.">
        <title>High frequency of phylogenetically diverse reductive dehalogenase-homologous genes in deep subseafloor sedimentary metagenomes.</title>
        <authorList>
            <person name="Kawai M."/>
            <person name="Futagami T."/>
            <person name="Toyoda A."/>
            <person name="Takaki Y."/>
            <person name="Nishi S."/>
            <person name="Hori S."/>
            <person name="Arai W."/>
            <person name="Tsubouchi T."/>
            <person name="Morono Y."/>
            <person name="Uchiyama I."/>
            <person name="Ito T."/>
            <person name="Fujiyama A."/>
            <person name="Inagaki F."/>
            <person name="Takami H."/>
        </authorList>
    </citation>
    <scope>NUCLEOTIDE SEQUENCE</scope>
    <source>
        <strain evidence="1">Expedition CK06-06</strain>
    </source>
</reference>
<feature type="non-terminal residue" evidence="1">
    <location>
        <position position="1"/>
    </location>
</feature>
<name>X1VQZ8_9ZZZZ</name>
<gene>
    <name evidence="1" type="ORF">S12H4_56787</name>
</gene>
<accession>X1VQZ8</accession>
<dbReference type="EMBL" id="BARW01036617">
    <property type="protein sequence ID" value="GAJ19266.1"/>
    <property type="molecule type" value="Genomic_DNA"/>
</dbReference>
<evidence type="ECO:0000313" key="1">
    <source>
        <dbReference type="EMBL" id="GAJ19266.1"/>
    </source>
</evidence>
<organism evidence="1">
    <name type="scientific">marine sediment metagenome</name>
    <dbReference type="NCBI Taxonomy" id="412755"/>
    <lineage>
        <taxon>unclassified sequences</taxon>
        <taxon>metagenomes</taxon>
        <taxon>ecological metagenomes</taxon>
    </lineage>
</organism>
<sequence>EWKYVGDGQVILGGFCPDFINTNGKKQVIELFGTYWHDVFDIARKKDHYRQYGFDTLVIWSDELADEEATVKRIKTFARKRGS</sequence>
<dbReference type="Gene3D" id="3.40.960.10">
    <property type="entry name" value="VSR Endonuclease"/>
    <property type="match status" value="1"/>
</dbReference>